<gene>
    <name evidence="3" type="ORF">SAMN05444390_103414</name>
</gene>
<comment type="similarity">
    <text evidence="1">Belongs to the universal stress protein A family.</text>
</comment>
<dbReference type="PANTHER" id="PTHR46268">
    <property type="entry name" value="STRESS RESPONSE PROTEIN NHAX"/>
    <property type="match status" value="1"/>
</dbReference>
<evidence type="ECO:0000256" key="1">
    <source>
        <dbReference type="ARBA" id="ARBA00008791"/>
    </source>
</evidence>
<dbReference type="EMBL" id="FNVQ01000003">
    <property type="protein sequence ID" value="SEG71125.1"/>
    <property type="molecule type" value="Genomic_DNA"/>
</dbReference>
<accession>A0A1H6CEP4</accession>
<protein>
    <submittedName>
        <fullName evidence="3">Nucleotide-binding universal stress protein, UspA family</fullName>
    </submittedName>
</protein>
<sequence>MSLPEIKTILYTSSLGEHTRPVFRQAVQMANKLNARLLMLHVVEPVGEMGRALIHTYLPDDVIKQMHDEGIARVMEQMKTRVEKYRDEELKELDQEIKFEVEPVIAEGQHAETILAQAEKLGADLIVMGQENTFGHHSATTHQVVRRAKIPVFVVPTGKKYM</sequence>
<evidence type="ECO:0000313" key="4">
    <source>
        <dbReference type="Proteomes" id="UP000236745"/>
    </source>
</evidence>
<dbReference type="SUPFAM" id="SSF52402">
    <property type="entry name" value="Adenine nucleotide alpha hydrolases-like"/>
    <property type="match status" value="1"/>
</dbReference>
<dbReference type="Pfam" id="PF00582">
    <property type="entry name" value="Usp"/>
    <property type="match status" value="1"/>
</dbReference>
<dbReference type="CDD" id="cd00293">
    <property type="entry name" value="USP-like"/>
    <property type="match status" value="1"/>
</dbReference>
<feature type="domain" description="UspA" evidence="2">
    <location>
        <begin position="6"/>
        <end position="156"/>
    </location>
</feature>
<evidence type="ECO:0000313" key="3">
    <source>
        <dbReference type="EMBL" id="SEG71125.1"/>
    </source>
</evidence>
<dbReference type="InterPro" id="IPR014729">
    <property type="entry name" value="Rossmann-like_a/b/a_fold"/>
</dbReference>
<proteinExistence type="inferred from homology"/>
<evidence type="ECO:0000259" key="2">
    <source>
        <dbReference type="Pfam" id="PF00582"/>
    </source>
</evidence>
<reference evidence="3 4" key="1">
    <citation type="submission" date="2016-10" db="EMBL/GenBank/DDBJ databases">
        <authorList>
            <person name="de Groot N.N."/>
        </authorList>
    </citation>
    <scope>NUCLEOTIDE SEQUENCE [LARGE SCALE GENOMIC DNA]</scope>
    <source>
        <strain evidence="3 4">DSM 22012</strain>
    </source>
</reference>
<dbReference type="Proteomes" id="UP000236745">
    <property type="component" value="Unassembled WGS sequence"/>
</dbReference>
<dbReference type="RefSeq" id="WP_104004244.1">
    <property type="nucleotide sequence ID" value="NZ_FNVQ01000003.1"/>
</dbReference>
<keyword evidence="4" id="KW-1185">Reference proteome</keyword>
<dbReference type="OrthoDB" id="6117544at2"/>
<name>A0A1H6CEP4_9GAMM</name>
<dbReference type="InterPro" id="IPR006016">
    <property type="entry name" value="UspA"/>
</dbReference>
<organism evidence="3 4">
    <name type="scientific">Marinobacterium lutimaris</name>
    <dbReference type="NCBI Taxonomy" id="568106"/>
    <lineage>
        <taxon>Bacteria</taxon>
        <taxon>Pseudomonadati</taxon>
        <taxon>Pseudomonadota</taxon>
        <taxon>Gammaproteobacteria</taxon>
        <taxon>Oceanospirillales</taxon>
        <taxon>Oceanospirillaceae</taxon>
        <taxon>Marinobacterium</taxon>
    </lineage>
</organism>
<dbReference type="Gene3D" id="3.40.50.620">
    <property type="entry name" value="HUPs"/>
    <property type="match status" value="1"/>
</dbReference>
<dbReference type="PANTHER" id="PTHR46268:SF27">
    <property type="entry name" value="UNIVERSAL STRESS PROTEIN RV2623"/>
    <property type="match status" value="1"/>
</dbReference>
<dbReference type="AlphaFoldDB" id="A0A1H6CEP4"/>